<comment type="caution">
    <text evidence="1">The sequence shown here is derived from an EMBL/GenBank/DDBJ whole genome shotgun (WGS) entry which is preliminary data.</text>
</comment>
<evidence type="ECO:0000313" key="2">
    <source>
        <dbReference type="Proteomes" id="UP000820669"/>
    </source>
</evidence>
<reference evidence="1 2" key="1">
    <citation type="submission" date="2020-04" db="EMBL/GenBank/DDBJ databases">
        <authorList>
            <person name="Klaysubun C."/>
            <person name="Duangmal K."/>
            <person name="Lipun K."/>
        </authorList>
    </citation>
    <scope>NUCLEOTIDE SEQUENCE [LARGE SCALE GENOMIC DNA]</scope>
    <source>
        <strain evidence="1 2">K10HN5</strain>
    </source>
</reference>
<accession>A0ABX1SIH5</accession>
<dbReference type="RefSeq" id="WP_169383454.1">
    <property type="nucleotide sequence ID" value="NZ_JAAXLA010000046.1"/>
</dbReference>
<gene>
    <name evidence="1" type="ORF">HF526_22060</name>
</gene>
<dbReference type="EMBL" id="JAAXLA010000046">
    <property type="protein sequence ID" value="NMH99973.1"/>
    <property type="molecule type" value="Genomic_DNA"/>
</dbReference>
<name>A0ABX1SIH5_9PSEU</name>
<protein>
    <submittedName>
        <fullName evidence="1">Uncharacterized protein</fullName>
    </submittedName>
</protein>
<sequence length="75" mass="7573">MSTQDGASWSMSPEDLAEFEVSRDRAYELLGEAAAELRSRGGAGGPPAGGLAAAALAEALMHISAAQDALDRIGG</sequence>
<dbReference type="Proteomes" id="UP000820669">
    <property type="component" value="Unassembled WGS sequence"/>
</dbReference>
<organism evidence="1 2">
    <name type="scientific">Pseudonocardia acidicola</name>
    <dbReference type="NCBI Taxonomy" id="2724939"/>
    <lineage>
        <taxon>Bacteria</taxon>
        <taxon>Bacillati</taxon>
        <taxon>Actinomycetota</taxon>
        <taxon>Actinomycetes</taxon>
        <taxon>Pseudonocardiales</taxon>
        <taxon>Pseudonocardiaceae</taxon>
        <taxon>Pseudonocardia</taxon>
    </lineage>
</organism>
<keyword evidence="2" id="KW-1185">Reference proteome</keyword>
<evidence type="ECO:0000313" key="1">
    <source>
        <dbReference type="EMBL" id="NMH99973.1"/>
    </source>
</evidence>
<proteinExistence type="predicted"/>